<feature type="domain" description="CENP-V/GFA" evidence="5">
    <location>
        <begin position="13"/>
        <end position="126"/>
    </location>
</feature>
<evidence type="ECO:0000256" key="1">
    <source>
        <dbReference type="ARBA" id="ARBA00005495"/>
    </source>
</evidence>
<dbReference type="Gene3D" id="3.90.1590.10">
    <property type="entry name" value="glutathione-dependent formaldehyde- activating enzyme (gfa)"/>
    <property type="match status" value="1"/>
</dbReference>
<keyword evidence="3" id="KW-0862">Zinc</keyword>
<dbReference type="GO" id="GO:0046872">
    <property type="term" value="F:metal ion binding"/>
    <property type="evidence" value="ECO:0007669"/>
    <property type="project" value="UniProtKB-KW"/>
</dbReference>
<dbReference type="PROSITE" id="PS51891">
    <property type="entry name" value="CENP_V_GFA"/>
    <property type="match status" value="1"/>
</dbReference>
<dbReference type="InterPro" id="IPR006913">
    <property type="entry name" value="CENP-V/GFA"/>
</dbReference>
<dbReference type="PANTHER" id="PTHR33337">
    <property type="entry name" value="GFA DOMAIN-CONTAINING PROTEIN"/>
    <property type="match status" value="1"/>
</dbReference>
<evidence type="ECO:0000259" key="5">
    <source>
        <dbReference type="PROSITE" id="PS51891"/>
    </source>
</evidence>
<dbReference type="EMBL" id="VFLP01000079">
    <property type="protein sequence ID" value="TRX88814.1"/>
    <property type="molecule type" value="Genomic_DNA"/>
</dbReference>
<dbReference type="PANTHER" id="PTHR33337:SF40">
    <property type="entry name" value="CENP-V_GFA DOMAIN-CONTAINING PROTEIN-RELATED"/>
    <property type="match status" value="1"/>
</dbReference>
<sequence>MASSTDFPQPKYVTGGCLCQSLTYRIDFPDNYDFKKGSLTCQCTQCRKNTGSFFFPSQNVPQSAFRWTSPDTTTLGRYNATPEGERGFCTKCGSFLYWRHANLDAERIGVAVGTVDPLFLFGEGADGTQVPKGGFGRILSNGEGGHLWCDNEIPGITDKMEFLQTGRRWPKSDE</sequence>
<organism evidence="6 7">
    <name type="scientific">Xylaria flabelliformis</name>
    <dbReference type="NCBI Taxonomy" id="2512241"/>
    <lineage>
        <taxon>Eukaryota</taxon>
        <taxon>Fungi</taxon>
        <taxon>Dikarya</taxon>
        <taxon>Ascomycota</taxon>
        <taxon>Pezizomycotina</taxon>
        <taxon>Sordariomycetes</taxon>
        <taxon>Xylariomycetidae</taxon>
        <taxon>Xylariales</taxon>
        <taxon>Xylariaceae</taxon>
        <taxon>Xylaria</taxon>
    </lineage>
</organism>
<dbReference type="AlphaFoldDB" id="A0A553HLH9"/>
<gene>
    <name evidence="6" type="ORF">FHL15_010273</name>
</gene>
<evidence type="ECO:0000256" key="3">
    <source>
        <dbReference type="ARBA" id="ARBA00022833"/>
    </source>
</evidence>
<keyword evidence="2" id="KW-0479">Metal-binding</keyword>
<evidence type="ECO:0000256" key="2">
    <source>
        <dbReference type="ARBA" id="ARBA00022723"/>
    </source>
</evidence>
<dbReference type="Pfam" id="PF04828">
    <property type="entry name" value="GFA"/>
    <property type="match status" value="1"/>
</dbReference>
<accession>A0A553HLH9</accession>
<dbReference type="OrthoDB" id="6329284at2759"/>
<name>A0A553HLH9_9PEZI</name>
<reference evidence="7" key="1">
    <citation type="submission" date="2019-06" db="EMBL/GenBank/DDBJ databases">
        <title>Draft genome sequence of the griseofulvin-producing fungus Xylaria cubensis strain G536.</title>
        <authorList>
            <person name="Mead M.E."/>
            <person name="Raja H.A."/>
            <person name="Steenwyk J.L."/>
            <person name="Knowles S.L."/>
            <person name="Oberlies N.H."/>
            <person name="Rokas A."/>
        </authorList>
    </citation>
    <scope>NUCLEOTIDE SEQUENCE [LARGE SCALE GENOMIC DNA]</scope>
    <source>
        <strain evidence="7">G536</strain>
    </source>
</reference>
<protein>
    <recommendedName>
        <fullName evidence="5">CENP-V/GFA domain-containing protein</fullName>
    </recommendedName>
</protein>
<dbReference type="InterPro" id="IPR011057">
    <property type="entry name" value="Mss4-like_sf"/>
</dbReference>
<evidence type="ECO:0000313" key="6">
    <source>
        <dbReference type="EMBL" id="TRX88814.1"/>
    </source>
</evidence>
<keyword evidence="4" id="KW-0456">Lyase</keyword>
<comment type="caution">
    <text evidence="6">The sequence shown here is derived from an EMBL/GenBank/DDBJ whole genome shotgun (WGS) entry which is preliminary data.</text>
</comment>
<evidence type="ECO:0000256" key="4">
    <source>
        <dbReference type="ARBA" id="ARBA00023239"/>
    </source>
</evidence>
<dbReference type="STRING" id="2512241.A0A553HLH9"/>
<evidence type="ECO:0000313" key="7">
    <source>
        <dbReference type="Proteomes" id="UP000319160"/>
    </source>
</evidence>
<dbReference type="SUPFAM" id="SSF51316">
    <property type="entry name" value="Mss4-like"/>
    <property type="match status" value="1"/>
</dbReference>
<keyword evidence="7" id="KW-1185">Reference proteome</keyword>
<dbReference type="GO" id="GO:0016846">
    <property type="term" value="F:carbon-sulfur lyase activity"/>
    <property type="evidence" value="ECO:0007669"/>
    <property type="project" value="InterPro"/>
</dbReference>
<comment type="similarity">
    <text evidence="1">Belongs to the Gfa family.</text>
</comment>
<dbReference type="Proteomes" id="UP000319160">
    <property type="component" value="Unassembled WGS sequence"/>
</dbReference>
<proteinExistence type="inferred from homology"/>